<dbReference type="InterPro" id="IPR017853">
    <property type="entry name" value="GH"/>
</dbReference>
<dbReference type="PATRIC" id="fig|1265818.5.peg.1583"/>
<proteinExistence type="inferred from homology"/>
<dbReference type="PANTHER" id="PTHR10353">
    <property type="entry name" value="GLYCOSYL HYDROLASE"/>
    <property type="match status" value="1"/>
</dbReference>
<dbReference type="STRING" id="1265818.MAQA_07888"/>
<keyword evidence="1" id="KW-0326">Glycosidase</keyword>
<organism evidence="3 4">
    <name type="scientific">Listeria aquatica FSL S10-1188</name>
    <dbReference type="NCBI Taxonomy" id="1265818"/>
    <lineage>
        <taxon>Bacteria</taxon>
        <taxon>Bacillati</taxon>
        <taxon>Bacillota</taxon>
        <taxon>Bacilli</taxon>
        <taxon>Bacillales</taxon>
        <taxon>Listeriaceae</taxon>
        <taxon>Listeria</taxon>
    </lineage>
</organism>
<name>W7B804_9LIST</name>
<dbReference type="GO" id="GO:0005829">
    <property type="term" value="C:cytosol"/>
    <property type="evidence" value="ECO:0007669"/>
    <property type="project" value="TreeGrafter"/>
</dbReference>
<dbReference type="Gene3D" id="3.20.20.80">
    <property type="entry name" value="Glycosidases"/>
    <property type="match status" value="1"/>
</dbReference>
<sequence length="171" mass="19725">MLKENTLDYLAISYYFSQMVDSSRNEDKPASVTPNPMLPESPWGWKIDPQGLYHTLSQYADRYQKPIIIAENGFGTYDEVEHGQIHDDYRVDYLSKHIEQVGRAIYDGARVIAYCAWGPIDIVSCSSQQMSKRYGFIYVDLDDEGRGSGDRIKKDSFDWYKQVIETNGEQI</sequence>
<keyword evidence="1" id="KW-0378">Hydrolase</keyword>
<dbReference type="GO" id="GO:0008422">
    <property type="term" value="F:beta-glucosidase activity"/>
    <property type="evidence" value="ECO:0007669"/>
    <property type="project" value="TreeGrafter"/>
</dbReference>
<comment type="caution">
    <text evidence="3">The sequence shown here is derived from an EMBL/GenBank/DDBJ whole genome shotgun (WGS) entry which is preliminary data.</text>
</comment>
<evidence type="ECO:0000256" key="2">
    <source>
        <dbReference type="RuleBase" id="RU003690"/>
    </source>
</evidence>
<dbReference type="PRINTS" id="PR00131">
    <property type="entry name" value="GLHYDRLASE1"/>
</dbReference>
<dbReference type="EMBL" id="AOCG01000008">
    <property type="protein sequence ID" value="EUJ18996.1"/>
    <property type="molecule type" value="Genomic_DNA"/>
</dbReference>
<comment type="similarity">
    <text evidence="2">Belongs to the glycosyl hydrolase 1 family.</text>
</comment>
<dbReference type="Proteomes" id="UP000019246">
    <property type="component" value="Unassembled WGS sequence"/>
</dbReference>
<dbReference type="Pfam" id="PF00232">
    <property type="entry name" value="Glyco_hydro_1"/>
    <property type="match status" value="1"/>
</dbReference>
<evidence type="ECO:0000256" key="1">
    <source>
        <dbReference type="ARBA" id="ARBA00023295"/>
    </source>
</evidence>
<evidence type="ECO:0000313" key="3">
    <source>
        <dbReference type="EMBL" id="EUJ18996.1"/>
    </source>
</evidence>
<dbReference type="SUPFAM" id="SSF51445">
    <property type="entry name" value="(Trans)glycosidases"/>
    <property type="match status" value="1"/>
</dbReference>
<keyword evidence="4" id="KW-1185">Reference proteome</keyword>
<evidence type="ECO:0000313" key="4">
    <source>
        <dbReference type="Proteomes" id="UP000019246"/>
    </source>
</evidence>
<dbReference type="PANTHER" id="PTHR10353:SF122">
    <property type="entry name" value="6-PHOSPHO-BETA-GLUCOSIDASE ASCB-RELATED"/>
    <property type="match status" value="1"/>
</dbReference>
<dbReference type="GO" id="GO:0016052">
    <property type="term" value="P:carbohydrate catabolic process"/>
    <property type="evidence" value="ECO:0007669"/>
    <property type="project" value="TreeGrafter"/>
</dbReference>
<reference evidence="3 4" key="1">
    <citation type="journal article" date="2014" name="Int. J. Syst. Evol. Microbiol.">
        <title>Listeria floridensis sp. nov., Listeria aquatica sp. nov., Listeria cornellensis sp. nov., Listeria riparia sp. nov. and Listeria grandensis sp. nov., from agricultural and natural environments.</title>
        <authorList>
            <person name="den Bakker H.C."/>
            <person name="Warchocki S."/>
            <person name="Wright E.M."/>
            <person name="Allred A.F."/>
            <person name="Ahlstrom C."/>
            <person name="Manuel C.S."/>
            <person name="Stasiewicz M.J."/>
            <person name="Burrell A."/>
            <person name="Roof S."/>
            <person name="Strawn L."/>
            <person name="Fortes E.D."/>
            <person name="Nightingale K.K."/>
            <person name="Kephart D."/>
            <person name="Wiedmann M."/>
        </authorList>
    </citation>
    <scope>NUCLEOTIDE SEQUENCE [LARGE SCALE GENOMIC DNA]</scope>
    <source>
        <strain evidence="3 4">FSL S10-1188</strain>
    </source>
</reference>
<accession>W7B804</accession>
<dbReference type="InterPro" id="IPR001360">
    <property type="entry name" value="Glyco_hydro_1"/>
</dbReference>
<protein>
    <submittedName>
        <fullName evidence="3">Beta-glucosidase</fullName>
    </submittedName>
</protein>
<gene>
    <name evidence="3" type="ORF">MAQA_07888</name>
</gene>
<dbReference type="AlphaFoldDB" id="W7B804"/>